<comment type="pathway">
    <text evidence="2 9 10">Cell wall biogenesis; peptidoglycan biosynthesis.</text>
</comment>
<evidence type="ECO:0000256" key="7">
    <source>
        <dbReference type="ARBA" id="ARBA00022840"/>
    </source>
</evidence>
<dbReference type="Gene3D" id="3.40.1190.10">
    <property type="entry name" value="Mur-like, catalytic domain"/>
    <property type="match status" value="1"/>
</dbReference>
<dbReference type="Pfam" id="PF02875">
    <property type="entry name" value="Mur_ligase_C"/>
    <property type="match status" value="1"/>
</dbReference>
<comment type="function">
    <text evidence="9 10">Cell wall formation. Catalyzes the addition of glutamate to the nucleotide precursor UDP-N-acetylmuramoyl-L-alanine (UMA).</text>
</comment>
<dbReference type="EC" id="6.3.2.9" evidence="9 10"/>
<dbReference type="SUPFAM" id="SSF53623">
    <property type="entry name" value="MurD-like peptide ligases, catalytic domain"/>
    <property type="match status" value="1"/>
</dbReference>
<keyword evidence="8 9" id="KW-0131">Cell cycle</keyword>
<keyword evidence="4 9" id="KW-0436">Ligase</keyword>
<protein>
    <recommendedName>
        <fullName evidence="9 10">UDP-N-acetylmuramoylalanine--D-glutamate ligase</fullName>
        <ecNumber evidence="9 10">6.3.2.9</ecNumber>
    </recommendedName>
    <alternativeName>
        <fullName evidence="9">D-glutamic acid-adding enzyme</fullName>
    </alternativeName>
    <alternativeName>
        <fullName evidence="9">UDP-N-acetylmuramoyl-L-alanyl-D-glutamate synthetase</fullName>
    </alternativeName>
</protein>
<evidence type="ECO:0000259" key="12">
    <source>
        <dbReference type="Pfam" id="PF08245"/>
    </source>
</evidence>
<dbReference type="Gene3D" id="3.40.50.720">
    <property type="entry name" value="NAD(P)-binding Rossmann-like Domain"/>
    <property type="match status" value="1"/>
</dbReference>
<dbReference type="PANTHER" id="PTHR43692:SF1">
    <property type="entry name" value="UDP-N-ACETYLMURAMOYLALANINE--D-GLUTAMATE LIGASE"/>
    <property type="match status" value="1"/>
</dbReference>
<dbReference type="InterPro" id="IPR013221">
    <property type="entry name" value="Mur_ligase_cen"/>
</dbReference>
<dbReference type="Proteomes" id="UP001500235">
    <property type="component" value="Unassembled WGS sequence"/>
</dbReference>
<evidence type="ECO:0000256" key="9">
    <source>
        <dbReference type="HAMAP-Rule" id="MF_00639"/>
    </source>
</evidence>
<keyword evidence="7 9" id="KW-0067">ATP-binding</keyword>
<keyword evidence="5 9" id="KW-0132">Cell division</keyword>
<dbReference type="Pfam" id="PF08245">
    <property type="entry name" value="Mur_ligase_M"/>
    <property type="match status" value="1"/>
</dbReference>
<proteinExistence type="inferred from homology"/>
<evidence type="ECO:0000256" key="2">
    <source>
        <dbReference type="ARBA" id="ARBA00004752"/>
    </source>
</evidence>
<keyword evidence="14" id="KW-1185">Reference proteome</keyword>
<dbReference type="NCBIfam" id="TIGR01087">
    <property type="entry name" value="murD"/>
    <property type="match status" value="1"/>
</dbReference>
<dbReference type="SUPFAM" id="SSF51984">
    <property type="entry name" value="MurCD N-terminal domain"/>
    <property type="match status" value="1"/>
</dbReference>
<evidence type="ECO:0000256" key="6">
    <source>
        <dbReference type="ARBA" id="ARBA00022741"/>
    </source>
</evidence>
<evidence type="ECO:0000256" key="3">
    <source>
        <dbReference type="ARBA" id="ARBA00022490"/>
    </source>
</evidence>
<dbReference type="InterPro" id="IPR036565">
    <property type="entry name" value="Mur-like_cat_sf"/>
</dbReference>
<dbReference type="Gene3D" id="3.90.190.20">
    <property type="entry name" value="Mur ligase, C-terminal domain"/>
    <property type="match status" value="1"/>
</dbReference>
<dbReference type="PROSITE" id="PS01011">
    <property type="entry name" value="FOLYLPOLYGLU_SYNT_1"/>
    <property type="match status" value="1"/>
</dbReference>
<keyword evidence="6 9" id="KW-0547">Nucleotide-binding</keyword>
<keyword evidence="9 10" id="KW-0961">Cell wall biogenesis/degradation</keyword>
<comment type="catalytic activity">
    <reaction evidence="9 10">
        <text>UDP-N-acetyl-alpha-D-muramoyl-L-alanine + D-glutamate + ATP = UDP-N-acetyl-alpha-D-muramoyl-L-alanyl-D-glutamate + ADP + phosphate + H(+)</text>
        <dbReference type="Rhea" id="RHEA:16429"/>
        <dbReference type="ChEBI" id="CHEBI:15378"/>
        <dbReference type="ChEBI" id="CHEBI:29986"/>
        <dbReference type="ChEBI" id="CHEBI:30616"/>
        <dbReference type="ChEBI" id="CHEBI:43474"/>
        <dbReference type="ChEBI" id="CHEBI:83898"/>
        <dbReference type="ChEBI" id="CHEBI:83900"/>
        <dbReference type="ChEBI" id="CHEBI:456216"/>
        <dbReference type="EC" id="6.3.2.9"/>
    </reaction>
</comment>
<dbReference type="GO" id="GO:0016874">
    <property type="term" value="F:ligase activity"/>
    <property type="evidence" value="ECO:0007669"/>
    <property type="project" value="UniProtKB-KW"/>
</dbReference>
<dbReference type="RefSeq" id="WP_344705884.1">
    <property type="nucleotide sequence ID" value="NZ_BAABBQ010000001.1"/>
</dbReference>
<feature type="domain" description="Mur ligase central" evidence="12">
    <location>
        <begin position="113"/>
        <end position="212"/>
    </location>
</feature>
<comment type="subcellular location">
    <subcellularLocation>
        <location evidence="1 9 10">Cytoplasm</location>
    </subcellularLocation>
</comment>
<keyword evidence="9 10" id="KW-0133">Cell shape</keyword>
<evidence type="ECO:0000256" key="8">
    <source>
        <dbReference type="ARBA" id="ARBA00023306"/>
    </source>
</evidence>
<evidence type="ECO:0000313" key="14">
    <source>
        <dbReference type="Proteomes" id="UP001500235"/>
    </source>
</evidence>
<evidence type="ECO:0000256" key="4">
    <source>
        <dbReference type="ARBA" id="ARBA00022598"/>
    </source>
</evidence>
<gene>
    <name evidence="9 13" type="primary">murD</name>
    <name evidence="13" type="ORF">GCM10022280_05740</name>
</gene>
<keyword evidence="9 10" id="KW-0573">Peptidoglycan synthesis</keyword>
<evidence type="ECO:0000256" key="5">
    <source>
        <dbReference type="ARBA" id="ARBA00022618"/>
    </source>
</evidence>
<accession>A0ABP7SFR0</accession>
<keyword evidence="3 9" id="KW-0963">Cytoplasm</keyword>
<dbReference type="InterPro" id="IPR018109">
    <property type="entry name" value="Folylpolyglutamate_synth_CS"/>
</dbReference>
<evidence type="ECO:0000256" key="1">
    <source>
        <dbReference type="ARBA" id="ARBA00004496"/>
    </source>
</evidence>
<sequence>MITAKAWKNKKYAVYGLARSGLATVRALLESGAEVTAWDRSEEARAKAEGATLLDLDSADLGQFDSLVVSPGVPLNTHPIAARAREAGVEIIGDIELFARARAELPPHKVVGITGTNGKSTTTALVHHILQTAGVPTTMGGNIGLPILSQDPLPEGGIYVLELSSYQIDLTRSLDCDVAVLLNITPDHLDRYESFDAYAASKLRLFEMKPRGAVIPRPLVRRFHPFSRREDIPHDILAPDDYSFSDQEKWPALQGPHNAENAAAAISASELLGLDFLQIYGALRTYPGLPHRMERVRERNGTLFVNDSKATNAEAAAPALAAYPRIRWIVGGQAKSEELGDTAKHLDHVVRAYTIGEAGPIFAALLRALGVDVSEVETLENAVKCAAEDSQAGEVVLLSPACASFDQFRDYEARGEAFRAYVGAL</sequence>
<evidence type="ECO:0000313" key="13">
    <source>
        <dbReference type="EMBL" id="GAA4011122.1"/>
    </source>
</evidence>
<organism evidence="13 14">
    <name type="scientific">Sphingomonas swuensis</name>
    <dbReference type="NCBI Taxonomy" id="977800"/>
    <lineage>
        <taxon>Bacteria</taxon>
        <taxon>Pseudomonadati</taxon>
        <taxon>Pseudomonadota</taxon>
        <taxon>Alphaproteobacteria</taxon>
        <taxon>Sphingomonadales</taxon>
        <taxon>Sphingomonadaceae</taxon>
        <taxon>Sphingomonas</taxon>
    </lineage>
</organism>
<dbReference type="HAMAP" id="MF_00639">
    <property type="entry name" value="MurD"/>
    <property type="match status" value="1"/>
</dbReference>
<dbReference type="PANTHER" id="PTHR43692">
    <property type="entry name" value="UDP-N-ACETYLMURAMOYLALANINE--D-GLUTAMATE LIGASE"/>
    <property type="match status" value="1"/>
</dbReference>
<reference evidence="14" key="1">
    <citation type="journal article" date="2019" name="Int. J. Syst. Evol. Microbiol.">
        <title>The Global Catalogue of Microorganisms (GCM) 10K type strain sequencing project: providing services to taxonomists for standard genome sequencing and annotation.</title>
        <authorList>
            <consortium name="The Broad Institute Genomics Platform"/>
            <consortium name="The Broad Institute Genome Sequencing Center for Infectious Disease"/>
            <person name="Wu L."/>
            <person name="Ma J."/>
        </authorList>
    </citation>
    <scope>NUCLEOTIDE SEQUENCE [LARGE SCALE GENOMIC DNA]</scope>
    <source>
        <strain evidence="14">JCM 17563</strain>
    </source>
</reference>
<name>A0ABP7SFR0_9SPHN</name>
<evidence type="ECO:0000256" key="10">
    <source>
        <dbReference type="RuleBase" id="RU003664"/>
    </source>
</evidence>
<dbReference type="InterPro" id="IPR004101">
    <property type="entry name" value="Mur_ligase_C"/>
</dbReference>
<feature type="domain" description="Mur ligase C-terminal" evidence="11">
    <location>
        <begin position="291"/>
        <end position="402"/>
    </location>
</feature>
<evidence type="ECO:0000259" key="11">
    <source>
        <dbReference type="Pfam" id="PF02875"/>
    </source>
</evidence>
<comment type="similarity">
    <text evidence="9">Belongs to the MurCDEF family.</text>
</comment>
<comment type="caution">
    <text evidence="13">The sequence shown here is derived from an EMBL/GenBank/DDBJ whole genome shotgun (WGS) entry which is preliminary data.</text>
</comment>
<dbReference type="EMBL" id="BAABBQ010000001">
    <property type="protein sequence ID" value="GAA4011122.1"/>
    <property type="molecule type" value="Genomic_DNA"/>
</dbReference>
<dbReference type="SUPFAM" id="SSF53244">
    <property type="entry name" value="MurD-like peptide ligases, peptide-binding domain"/>
    <property type="match status" value="1"/>
</dbReference>
<dbReference type="InterPro" id="IPR005762">
    <property type="entry name" value="MurD"/>
</dbReference>
<feature type="binding site" evidence="9">
    <location>
        <begin position="115"/>
        <end position="121"/>
    </location>
    <ligand>
        <name>ATP</name>
        <dbReference type="ChEBI" id="CHEBI:30616"/>
    </ligand>
</feature>
<dbReference type="Pfam" id="PF21799">
    <property type="entry name" value="MurD-like_N"/>
    <property type="match status" value="1"/>
</dbReference>
<dbReference type="InterPro" id="IPR036615">
    <property type="entry name" value="Mur_ligase_C_dom_sf"/>
</dbReference>